<dbReference type="GO" id="GO:0010309">
    <property type="term" value="F:acireductone dioxygenase [iron(II)-requiring] activity"/>
    <property type="evidence" value="ECO:0007669"/>
    <property type="project" value="UniProtKB-EC"/>
</dbReference>
<dbReference type="EC" id="1.13.11.54" evidence="12"/>
<evidence type="ECO:0000256" key="10">
    <source>
        <dbReference type="ARBA" id="ARBA00023167"/>
    </source>
</evidence>
<keyword evidence="10" id="KW-0486">Methionine biosynthesis</keyword>
<dbReference type="CDD" id="cd02232">
    <property type="entry name" value="cupin_ARD"/>
    <property type="match status" value="1"/>
</dbReference>
<evidence type="ECO:0000256" key="11">
    <source>
        <dbReference type="ARBA" id="ARBA00023242"/>
    </source>
</evidence>
<keyword evidence="7" id="KW-0223">Dioxygenase</keyword>
<comment type="cofactor">
    <cofactor evidence="2">
        <name>Fe(2+)</name>
        <dbReference type="ChEBI" id="CHEBI:29033"/>
    </cofactor>
</comment>
<dbReference type="GO" id="GO:0046872">
    <property type="term" value="F:metal ion binding"/>
    <property type="evidence" value="ECO:0007669"/>
    <property type="project" value="UniProtKB-KW"/>
</dbReference>
<dbReference type="Pfam" id="PF03079">
    <property type="entry name" value="ARD"/>
    <property type="match status" value="1"/>
</dbReference>
<dbReference type="EMBL" id="JAEPRC010000606">
    <property type="protein sequence ID" value="KAG2194158.1"/>
    <property type="molecule type" value="Genomic_DNA"/>
</dbReference>
<evidence type="ECO:0000256" key="6">
    <source>
        <dbReference type="ARBA" id="ARBA00022723"/>
    </source>
</evidence>
<dbReference type="Proteomes" id="UP000650833">
    <property type="component" value="Unassembled WGS sequence"/>
</dbReference>
<evidence type="ECO:0000256" key="8">
    <source>
        <dbReference type="ARBA" id="ARBA00023002"/>
    </source>
</evidence>
<keyword evidence="11" id="KW-0539">Nucleus</keyword>
<comment type="catalytic activity">
    <reaction evidence="1">
        <text>1,2-dihydroxy-5-(methylsulfanyl)pent-1-en-3-one + O2 = 4-methylsulfanyl-2-oxobutanoate + formate + 2 H(+)</text>
        <dbReference type="Rhea" id="RHEA:24504"/>
        <dbReference type="ChEBI" id="CHEBI:15378"/>
        <dbReference type="ChEBI" id="CHEBI:15379"/>
        <dbReference type="ChEBI" id="CHEBI:15740"/>
        <dbReference type="ChEBI" id="CHEBI:16723"/>
        <dbReference type="ChEBI" id="CHEBI:49252"/>
        <dbReference type="EC" id="1.13.11.54"/>
    </reaction>
</comment>
<keyword evidence="6" id="KW-0479">Metal-binding</keyword>
<dbReference type="InterPro" id="IPR027496">
    <property type="entry name" value="ARD_euk"/>
</dbReference>
<dbReference type="InterPro" id="IPR004313">
    <property type="entry name" value="ARD"/>
</dbReference>
<dbReference type="InterPro" id="IPR011051">
    <property type="entry name" value="RmlC_Cupin_sf"/>
</dbReference>
<dbReference type="PANTHER" id="PTHR23418">
    <property type="entry name" value="ACIREDUCTONE DIOXYGENASE"/>
    <property type="match status" value="1"/>
</dbReference>
<organism evidence="13 14">
    <name type="scientific">Mucor plumbeus</name>
    <dbReference type="NCBI Taxonomy" id="97098"/>
    <lineage>
        <taxon>Eukaryota</taxon>
        <taxon>Fungi</taxon>
        <taxon>Fungi incertae sedis</taxon>
        <taxon>Mucoromycota</taxon>
        <taxon>Mucoromycotina</taxon>
        <taxon>Mucoromycetes</taxon>
        <taxon>Mucorales</taxon>
        <taxon>Mucorineae</taxon>
        <taxon>Mucoraceae</taxon>
        <taxon>Mucor</taxon>
    </lineage>
</organism>
<keyword evidence="3" id="KW-0963">Cytoplasm</keyword>
<dbReference type="SUPFAM" id="SSF51182">
    <property type="entry name" value="RmlC-like cupins"/>
    <property type="match status" value="1"/>
</dbReference>
<sequence>FEPFFLSSLISKIFKKKSYITMRAYIYDTQDPADQRAPHDLGIEKSEADLKKVGVLYWRVDGDDALDRIDEIAKDRHYKNRDTIVVSPDAMGPIYEEKVKSFFAEHLHEDEEIRYILDGSGYFDVRDQGDVWIRIYLDKGDMIILPPGIYHRFTTDENNYIKAMRLFKEEPKWTPLNRPVASDNKYREEYVNSYNLTSA</sequence>
<dbReference type="PANTHER" id="PTHR23418:SF0">
    <property type="entry name" value="ACIREDUCTONE DIOXYGENASE"/>
    <property type="match status" value="1"/>
</dbReference>
<evidence type="ECO:0000313" key="13">
    <source>
        <dbReference type="EMBL" id="KAG2194158.1"/>
    </source>
</evidence>
<evidence type="ECO:0000256" key="1">
    <source>
        <dbReference type="ARBA" id="ARBA00000428"/>
    </source>
</evidence>
<evidence type="ECO:0000256" key="7">
    <source>
        <dbReference type="ARBA" id="ARBA00022964"/>
    </source>
</evidence>
<evidence type="ECO:0000256" key="12">
    <source>
        <dbReference type="ARBA" id="ARBA00039005"/>
    </source>
</evidence>
<dbReference type="AlphaFoldDB" id="A0A8H7QM97"/>
<keyword evidence="8" id="KW-0560">Oxidoreductase</keyword>
<dbReference type="HAMAP" id="MF_03154">
    <property type="entry name" value="Salvage_MtnD_euk"/>
    <property type="match status" value="1"/>
</dbReference>
<evidence type="ECO:0000313" key="14">
    <source>
        <dbReference type="Proteomes" id="UP000650833"/>
    </source>
</evidence>
<keyword evidence="14" id="KW-1185">Reference proteome</keyword>
<dbReference type="OrthoDB" id="1867259at2759"/>
<proteinExistence type="inferred from homology"/>
<evidence type="ECO:0000256" key="4">
    <source>
        <dbReference type="ARBA" id="ARBA00022596"/>
    </source>
</evidence>
<evidence type="ECO:0000256" key="5">
    <source>
        <dbReference type="ARBA" id="ARBA00022605"/>
    </source>
</evidence>
<keyword evidence="4" id="KW-0533">Nickel</keyword>
<protein>
    <recommendedName>
        <fullName evidence="12">acireductone dioxygenase (Fe(2+)-requiring)</fullName>
        <ecNumber evidence="12">1.13.11.54</ecNumber>
    </recommendedName>
</protein>
<gene>
    <name evidence="13" type="ORF">INT46_000195</name>
</gene>
<name>A0A8H7QM97_9FUNG</name>
<evidence type="ECO:0000256" key="3">
    <source>
        <dbReference type="ARBA" id="ARBA00022490"/>
    </source>
</evidence>
<dbReference type="FunFam" id="2.60.120.10:FF:000079">
    <property type="entry name" value="1,2-dihydroxy-3-keto-5-methylthiopentene dioxygenase"/>
    <property type="match status" value="1"/>
</dbReference>
<feature type="non-terminal residue" evidence="13">
    <location>
        <position position="199"/>
    </location>
</feature>
<keyword evidence="5" id="KW-0028">Amino-acid biosynthesis</keyword>
<dbReference type="InterPro" id="IPR014710">
    <property type="entry name" value="RmlC-like_jellyroll"/>
</dbReference>
<reference evidence="13" key="1">
    <citation type="submission" date="2020-12" db="EMBL/GenBank/DDBJ databases">
        <title>Metabolic potential, ecology and presence of endohyphal bacteria is reflected in genomic diversity of Mucoromycotina.</title>
        <authorList>
            <person name="Muszewska A."/>
            <person name="Okrasinska A."/>
            <person name="Steczkiewicz K."/>
            <person name="Drgas O."/>
            <person name="Orlowska M."/>
            <person name="Perlinska-Lenart U."/>
            <person name="Aleksandrzak-Piekarczyk T."/>
            <person name="Szatraj K."/>
            <person name="Zielenkiewicz U."/>
            <person name="Pilsyk S."/>
            <person name="Malc E."/>
            <person name="Mieczkowski P."/>
            <person name="Kruszewska J.S."/>
            <person name="Biernat P."/>
            <person name="Pawlowska J."/>
        </authorList>
    </citation>
    <scope>NUCLEOTIDE SEQUENCE</scope>
    <source>
        <strain evidence="13">CBS 226.32</strain>
    </source>
</reference>
<evidence type="ECO:0000256" key="2">
    <source>
        <dbReference type="ARBA" id="ARBA00001954"/>
    </source>
</evidence>
<accession>A0A8H7QM97</accession>
<evidence type="ECO:0000256" key="9">
    <source>
        <dbReference type="ARBA" id="ARBA00023004"/>
    </source>
</evidence>
<keyword evidence="9" id="KW-0408">Iron</keyword>
<comment type="caution">
    <text evidence="13">The sequence shown here is derived from an EMBL/GenBank/DDBJ whole genome shotgun (WGS) entry which is preliminary data.</text>
</comment>
<dbReference type="GO" id="GO:0019509">
    <property type="term" value="P:L-methionine salvage from methylthioadenosine"/>
    <property type="evidence" value="ECO:0007669"/>
    <property type="project" value="InterPro"/>
</dbReference>
<dbReference type="Gene3D" id="2.60.120.10">
    <property type="entry name" value="Jelly Rolls"/>
    <property type="match status" value="1"/>
</dbReference>